<organism evidence="1 2">
    <name type="scientific">Penicillium digitatum (strain PHI26 / CECT 20796)</name>
    <name type="common">Green mold</name>
    <dbReference type="NCBI Taxonomy" id="1170229"/>
    <lineage>
        <taxon>Eukaryota</taxon>
        <taxon>Fungi</taxon>
        <taxon>Dikarya</taxon>
        <taxon>Ascomycota</taxon>
        <taxon>Pezizomycotina</taxon>
        <taxon>Eurotiomycetes</taxon>
        <taxon>Eurotiomycetidae</taxon>
        <taxon>Eurotiales</taxon>
        <taxon>Aspergillaceae</taxon>
        <taxon>Penicillium</taxon>
    </lineage>
</organism>
<dbReference type="Proteomes" id="UP000009882">
    <property type="component" value="Unassembled WGS sequence"/>
</dbReference>
<protein>
    <submittedName>
        <fullName evidence="1">Uncharacterized protein</fullName>
    </submittedName>
</protein>
<dbReference type="HOGENOM" id="CLU_1170970_0_0_1"/>
<dbReference type="InParanoid" id="K9FGE1"/>
<evidence type="ECO:0000313" key="1">
    <source>
        <dbReference type="EMBL" id="EKV08269.1"/>
    </source>
</evidence>
<sequence>MAANLASQNGLPTNLPLRQDISVVNMGLFLTPEASLRYIQPLLNEVATCLVGTYIQAKHIPGLRAVLPRLPKELAAVLPDLLGKTTSNILMLPALPNEFNEIFSLSLDEEAAFRHQLLGLQPKLKHAITLSNDELNGLLHYLPSLPSNISTGFKIPLQEYASVNVKNEGLSDQLRVVWAVNSYQDWFAVYNAISFFEGLTSFATAIQAIKPSQLQFTYWSFYHYFIRIVVAGLDVKV</sequence>
<proteinExistence type="predicted"/>
<dbReference type="EMBL" id="AKCT01000253">
    <property type="protein sequence ID" value="EKV08269.1"/>
    <property type="molecule type" value="Genomic_DNA"/>
</dbReference>
<reference evidence="2" key="1">
    <citation type="journal article" date="2012" name="BMC Genomics">
        <title>Genome sequence of the necrotrophic fungus Penicillium digitatum, the main postharvest pathogen of citrus.</title>
        <authorList>
            <person name="Marcet-Houben M."/>
            <person name="Ballester A.-R."/>
            <person name="de la Fuente B."/>
            <person name="Harries E."/>
            <person name="Marcos J.F."/>
            <person name="Gonzalez-Candelas L."/>
            <person name="Gabaldon T."/>
        </authorList>
    </citation>
    <scope>NUCLEOTIDE SEQUENCE [LARGE SCALE GENOMIC DNA]</scope>
    <source>
        <strain evidence="2">PHI26 / CECT 20796</strain>
    </source>
</reference>
<comment type="caution">
    <text evidence="1">The sequence shown here is derived from an EMBL/GenBank/DDBJ whole genome shotgun (WGS) entry which is preliminary data.</text>
</comment>
<keyword evidence="2" id="KW-1185">Reference proteome</keyword>
<dbReference type="OrthoDB" id="4336531at2759"/>
<name>K9FGE1_PEND2</name>
<evidence type="ECO:0000313" key="2">
    <source>
        <dbReference type="Proteomes" id="UP000009882"/>
    </source>
</evidence>
<gene>
    <name evidence="1" type="ORF">PDIG_68440</name>
</gene>
<dbReference type="OMA" id="WFAVYNA"/>
<dbReference type="AlphaFoldDB" id="K9FGE1"/>
<accession>K9FGE1</accession>